<evidence type="ECO:0000313" key="2">
    <source>
        <dbReference type="EMBL" id="MFC6953538.1"/>
    </source>
</evidence>
<feature type="transmembrane region" description="Helical" evidence="1">
    <location>
        <begin position="106"/>
        <end position="128"/>
    </location>
</feature>
<feature type="transmembrane region" description="Helical" evidence="1">
    <location>
        <begin position="140"/>
        <end position="164"/>
    </location>
</feature>
<evidence type="ECO:0000256" key="1">
    <source>
        <dbReference type="SAM" id="Phobius"/>
    </source>
</evidence>
<reference evidence="2 3" key="1">
    <citation type="journal article" date="2019" name="Int. J. Syst. Evol. Microbiol.">
        <title>The Global Catalogue of Microorganisms (GCM) 10K type strain sequencing project: providing services to taxonomists for standard genome sequencing and annotation.</title>
        <authorList>
            <consortium name="The Broad Institute Genomics Platform"/>
            <consortium name="The Broad Institute Genome Sequencing Center for Infectious Disease"/>
            <person name="Wu L."/>
            <person name="Ma J."/>
        </authorList>
    </citation>
    <scope>NUCLEOTIDE SEQUENCE [LARGE SCALE GENOMIC DNA]</scope>
    <source>
        <strain evidence="2 3">GX26</strain>
    </source>
</reference>
<evidence type="ECO:0000313" key="3">
    <source>
        <dbReference type="Proteomes" id="UP001596395"/>
    </source>
</evidence>
<dbReference type="EMBL" id="JBHSXN010000002">
    <property type="protein sequence ID" value="MFC6953538.1"/>
    <property type="molecule type" value="Genomic_DNA"/>
</dbReference>
<keyword evidence="1" id="KW-1133">Transmembrane helix</keyword>
<keyword evidence="3" id="KW-1185">Reference proteome</keyword>
<feature type="transmembrane region" description="Helical" evidence="1">
    <location>
        <begin position="36"/>
        <end position="53"/>
    </location>
</feature>
<keyword evidence="1" id="KW-0472">Membrane</keyword>
<organism evidence="2 3">
    <name type="scientific">Halorubellus litoreus</name>
    <dbReference type="NCBI Taxonomy" id="755308"/>
    <lineage>
        <taxon>Archaea</taxon>
        <taxon>Methanobacteriati</taxon>
        <taxon>Methanobacteriota</taxon>
        <taxon>Stenosarchaea group</taxon>
        <taxon>Halobacteria</taxon>
        <taxon>Halobacteriales</taxon>
        <taxon>Halorubellaceae</taxon>
        <taxon>Halorubellus</taxon>
    </lineage>
</organism>
<dbReference type="AlphaFoldDB" id="A0ABD5VIJ5"/>
<proteinExistence type="predicted"/>
<dbReference type="Proteomes" id="UP001596395">
    <property type="component" value="Unassembled WGS sequence"/>
</dbReference>
<protein>
    <recommendedName>
        <fullName evidence="4">Yip1 domain-containing protein</fullName>
    </recommendedName>
</protein>
<name>A0ABD5VIJ5_9EURY</name>
<gene>
    <name evidence="2" type="ORF">ACFQGB_11755</name>
</gene>
<keyword evidence="1" id="KW-0812">Transmembrane</keyword>
<comment type="caution">
    <text evidence="2">The sequence shown here is derived from an EMBL/GenBank/DDBJ whole genome shotgun (WGS) entry which is preliminary data.</text>
</comment>
<accession>A0ABD5VIJ5</accession>
<evidence type="ECO:0008006" key="4">
    <source>
        <dbReference type="Google" id="ProtNLM"/>
    </source>
</evidence>
<sequence length="167" mass="18786">MRISFSSAAKGAPEMAFWPLAASILVYSISPSRVNLVILFLVMFAASMTHLLMRQVQNLLDADAGKSPAQIRRENRRNRRKNSKSDFGEKFWNLWRGMMELLPDSTLAKSIIGGCLLLNLLAGVYFWIKLSNRLLSYSEPSVALVGVIALPYVYFSVIISVVVWKML</sequence>
<dbReference type="RefSeq" id="WP_336350496.1">
    <property type="nucleotide sequence ID" value="NZ_JAZAQL010000002.1"/>
</dbReference>